<dbReference type="GO" id="GO:0032506">
    <property type="term" value="P:cytokinetic process"/>
    <property type="evidence" value="ECO:0007669"/>
    <property type="project" value="TreeGrafter"/>
</dbReference>
<dbReference type="InterPro" id="IPR036680">
    <property type="entry name" value="SPOR-like_sf"/>
</dbReference>
<gene>
    <name evidence="4" type="ORF">EXJ73_22190</name>
</gene>
<dbReference type="EMBL" id="SGUG01000056">
    <property type="protein sequence ID" value="MDG0865175.1"/>
    <property type="molecule type" value="Genomic_DNA"/>
</dbReference>
<sequence>MSSASKPAGNKNQQGGFVLGLIVGLLVGLAVALGVALYITKVPIPFVNKVPQRTAEQDAAEAERNKNWDPNAPLAGKAARSASGVVNAPPPAASAAAPVAPVAAVTPPAKAKADAAPPAAAAAPPAAASAPAAAEAYVYFVQAGAFTRPEEAESQKARLAIQGFTAKTMEREQNGRTVYRVRLGPMDTRDAAEELQRKIEGAGFEANLVRVQR</sequence>
<dbReference type="InterPro" id="IPR007730">
    <property type="entry name" value="SPOR-like_dom"/>
</dbReference>
<dbReference type="InterPro" id="IPR052521">
    <property type="entry name" value="Cell_div_SPOR-domain"/>
</dbReference>
<dbReference type="Pfam" id="PF05036">
    <property type="entry name" value="SPOR"/>
    <property type="match status" value="1"/>
</dbReference>
<dbReference type="PANTHER" id="PTHR38687">
    <property type="entry name" value="CELL DIVISION PROTEIN DEDD-RELATED"/>
    <property type="match status" value="1"/>
</dbReference>
<organism evidence="4 5">
    <name type="scientific">Pelomonas aquatica</name>
    <dbReference type="NCBI Taxonomy" id="431058"/>
    <lineage>
        <taxon>Bacteria</taxon>
        <taxon>Pseudomonadati</taxon>
        <taxon>Pseudomonadota</taxon>
        <taxon>Betaproteobacteria</taxon>
        <taxon>Burkholderiales</taxon>
        <taxon>Sphaerotilaceae</taxon>
        <taxon>Roseateles</taxon>
    </lineage>
</organism>
<keyword evidence="2" id="KW-0472">Membrane</keyword>
<dbReference type="PROSITE" id="PS51724">
    <property type="entry name" value="SPOR"/>
    <property type="match status" value="1"/>
</dbReference>
<evidence type="ECO:0000259" key="3">
    <source>
        <dbReference type="PROSITE" id="PS51724"/>
    </source>
</evidence>
<proteinExistence type="predicted"/>
<comment type="caution">
    <text evidence="4">The sequence shown here is derived from an EMBL/GenBank/DDBJ whole genome shotgun (WGS) entry which is preliminary data.</text>
</comment>
<keyword evidence="2" id="KW-1133">Transmembrane helix</keyword>
<dbReference type="RefSeq" id="WP_268152002.1">
    <property type="nucleotide sequence ID" value="NZ_JAPPUW010000014.1"/>
</dbReference>
<protein>
    <recommendedName>
        <fullName evidence="3">SPOR domain-containing protein</fullName>
    </recommendedName>
</protein>
<feature type="domain" description="SPOR" evidence="3">
    <location>
        <begin position="133"/>
        <end position="213"/>
    </location>
</feature>
<evidence type="ECO:0000313" key="4">
    <source>
        <dbReference type="EMBL" id="MDG0865175.1"/>
    </source>
</evidence>
<dbReference type="GO" id="GO:0030428">
    <property type="term" value="C:cell septum"/>
    <property type="evidence" value="ECO:0007669"/>
    <property type="project" value="TreeGrafter"/>
</dbReference>
<dbReference type="SUPFAM" id="SSF110997">
    <property type="entry name" value="Sporulation related repeat"/>
    <property type="match status" value="1"/>
</dbReference>
<evidence type="ECO:0000256" key="1">
    <source>
        <dbReference type="SAM" id="MobiDB-lite"/>
    </source>
</evidence>
<keyword evidence="5" id="KW-1185">Reference proteome</keyword>
<dbReference type="GO" id="GO:0032153">
    <property type="term" value="C:cell division site"/>
    <property type="evidence" value="ECO:0007669"/>
    <property type="project" value="TreeGrafter"/>
</dbReference>
<reference evidence="4" key="1">
    <citation type="submission" date="2019-02" db="EMBL/GenBank/DDBJ databases">
        <title>Draft genome of the type strain Pelomonas aquatica CCUG 52575T.</title>
        <authorList>
            <person name="Gomila M."/>
            <person name="Lalucat J."/>
        </authorList>
    </citation>
    <scope>NUCLEOTIDE SEQUENCE</scope>
    <source>
        <strain evidence="4">CCUG 52575</strain>
    </source>
</reference>
<feature type="region of interest" description="Disordered" evidence="1">
    <location>
        <begin position="57"/>
        <end position="90"/>
    </location>
</feature>
<dbReference type="PANTHER" id="PTHR38687:SF1">
    <property type="entry name" value="CELL DIVISION PROTEIN DEDD"/>
    <property type="match status" value="1"/>
</dbReference>
<evidence type="ECO:0000256" key="2">
    <source>
        <dbReference type="SAM" id="Phobius"/>
    </source>
</evidence>
<evidence type="ECO:0000313" key="5">
    <source>
        <dbReference type="Proteomes" id="UP001152766"/>
    </source>
</evidence>
<accession>A0A9X4LKB7</accession>
<keyword evidence="2" id="KW-0812">Transmembrane</keyword>
<name>A0A9X4LKB7_9BURK</name>
<dbReference type="Proteomes" id="UP001152766">
    <property type="component" value="Unassembled WGS sequence"/>
</dbReference>
<feature type="transmembrane region" description="Helical" evidence="2">
    <location>
        <begin position="16"/>
        <end position="39"/>
    </location>
</feature>
<dbReference type="Gene3D" id="3.30.70.1070">
    <property type="entry name" value="Sporulation related repeat"/>
    <property type="match status" value="1"/>
</dbReference>
<dbReference type="GO" id="GO:0042834">
    <property type="term" value="F:peptidoglycan binding"/>
    <property type="evidence" value="ECO:0007669"/>
    <property type="project" value="InterPro"/>
</dbReference>
<dbReference type="AlphaFoldDB" id="A0A9X4LKB7"/>